<gene>
    <name evidence="2" type="ORF">NS258_06395</name>
</gene>
<accession>A0A147JA40</accession>
<protein>
    <recommendedName>
        <fullName evidence="4">DUF2975 domain-containing protein</fullName>
    </recommendedName>
</protein>
<dbReference type="AlphaFoldDB" id="A0A147JA40"/>
<keyword evidence="1" id="KW-0472">Membrane</keyword>
<comment type="caution">
    <text evidence="2">The sequence shown here is derived from an EMBL/GenBank/DDBJ whole genome shotgun (WGS) entry which is preliminary data.</text>
</comment>
<organism evidence="2 3">
    <name type="scientific">Sphingomonas sanguinis</name>
    <dbReference type="NCBI Taxonomy" id="33051"/>
    <lineage>
        <taxon>Bacteria</taxon>
        <taxon>Pseudomonadati</taxon>
        <taxon>Pseudomonadota</taxon>
        <taxon>Alphaproteobacteria</taxon>
        <taxon>Sphingomonadales</taxon>
        <taxon>Sphingomonadaceae</taxon>
        <taxon>Sphingomonas</taxon>
    </lineage>
</organism>
<sequence>MRDNAEGLRHRGRWLNRLALTIFVTLVLALAIEAMMIIWKDEQGEAIWFWLAYRLSMPFYLSAIWTMHRAFARIANGELFDRVLPVSLSRLGFALAGGAIASVFLSPWLMRILGGFRRGAFAAFDPPAITIGLVGLLLVVLSSLFARAVAMRRELDDIL</sequence>
<dbReference type="PATRIC" id="fig|33051.5.peg.2241"/>
<feature type="transmembrane region" description="Helical" evidence="1">
    <location>
        <begin position="46"/>
        <end position="67"/>
    </location>
</feature>
<dbReference type="Pfam" id="PF11188">
    <property type="entry name" value="DUF2975"/>
    <property type="match status" value="1"/>
</dbReference>
<keyword evidence="1" id="KW-0812">Transmembrane</keyword>
<evidence type="ECO:0000313" key="2">
    <source>
        <dbReference type="EMBL" id="KTW14883.1"/>
    </source>
</evidence>
<feature type="transmembrane region" description="Helical" evidence="1">
    <location>
        <begin position="18"/>
        <end position="40"/>
    </location>
</feature>
<proteinExistence type="predicted"/>
<dbReference type="RefSeq" id="WP_058716292.1">
    <property type="nucleotide sequence ID" value="NZ_LDTC01000044.1"/>
</dbReference>
<dbReference type="InterPro" id="IPR021354">
    <property type="entry name" value="DUF2975"/>
</dbReference>
<name>A0A147JA40_9SPHN</name>
<reference evidence="2 3" key="1">
    <citation type="journal article" date="2016" name="Front. Microbiol.">
        <title>Genomic Resource of Rice Seed Associated Bacteria.</title>
        <authorList>
            <person name="Midha S."/>
            <person name="Bansal K."/>
            <person name="Sharma S."/>
            <person name="Kumar N."/>
            <person name="Patil P.P."/>
            <person name="Chaudhry V."/>
            <person name="Patil P.B."/>
        </authorList>
    </citation>
    <scope>NUCLEOTIDE SEQUENCE [LARGE SCALE GENOMIC DNA]</scope>
    <source>
        <strain evidence="2 3">NS258</strain>
    </source>
</reference>
<evidence type="ECO:0000313" key="3">
    <source>
        <dbReference type="Proteomes" id="UP000074410"/>
    </source>
</evidence>
<feature type="transmembrane region" description="Helical" evidence="1">
    <location>
        <begin position="88"/>
        <end position="109"/>
    </location>
</feature>
<keyword evidence="1" id="KW-1133">Transmembrane helix</keyword>
<evidence type="ECO:0000256" key="1">
    <source>
        <dbReference type="SAM" id="Phobius"/>
    </source>
</evidence>
<dbReference type="EMBL" id="LDTC01000044">
    <property type="protein sequence ID" value="KTW14883.1"/>
    <property type="molecule type" value="Genomic_DNA"/>
</dbReference>
<dbReference type="Proteomes" id="UP000074410">
    <property type="component" value="Unassembled WGS sequence"/>
</dbReference>
<feature type="transmembrane region" description="Helical" evidence="1">
    <location>
        <begin position="129"/>
        <end position="150"/>
    </location>
</feature>
<evidence type="ECO:0008006" key="4">
    <source>
        <dbReference type="Google" id="ProtNLM"/>
    </source>
</evidence>